<dbReference type="Proteomes" id="UP000198440">
    <property type="component" value="Unassembled WGS sequence"/>
</dbReference>
<gene>
    <name evidence="1" type="ORF">SAMN04488078_10028</name>
</gene>
<dbReference type="PANTHER" id="PTHR43224:SF1">
    <property type="entry name" value="AMIDINOTRANSFERASE"/>
    <property type="match status" value="1"/>
</dbReference>
<accession>A0A239B3L4</accession>
<dbReference type="PANTHER" id="PTHR43224">
    <property type="entry name" value="AMIDINOTRANSFERASE"/>
    <property type="match status" value="1"/>
</dbReference>
<dbReference type="EMBL" id="FZON01000002">
    <property type="protein sequence ID" value="SNS01814.1"/>
    <property type="molecule type" value="Genomic_DNA"/>
</dbReference>
<dbReference type="SUPFAM" id="SSF55909">
    <property type="entry name" value="Pentein"/>
    <property type="match status" value="1"/>
</dbReference>
<sequence length="320" mass="35442">MPKTSLQAPASVVMIRPHHFTPNAETVRDNHFQSRPADTSGNRIAQTAHDEVTHAAEALRAVGVNVHLFEDTGTATPDSVFPNNWFSTHAGGHVAVYPMYSPNRRAERRQDVLDLLKQHYRVQDIIDYSGLEQDCLFLEGTGAMVIDHLERVAYAARSRRTSEILLERFCTHFNYEPIVFDAVDAGGQPIYHTNVLMCIGTDFALIGLETIPDAARRRDVAERLRRGERDVIDLTYDQIAAFAGNAIELHGHNGPVLALSSRALGALNADQRARLERHVTFLPLDIPTIEMAGGSVRCMIAGLHLSPRPTRTEIPTGANQ</sequence>
<dbReference type="AlphaFoldDB" id="A0A239B3L4"/>
<organism evidence="1 2">
    <name type="scientific">Antarctobacter heliothermus</name>
    <dbReference type="NCBI Taxonomy" id="74033"/>
    <lineage>
        <taxon>Bacteria</taxon>
        <taxon>Pseudomonadati</taxon>
        <taxon>Pseudomonadota</taxon>
        <taxon>Alphaproteobacteria</taxon>
        <taxon>Rhodobacterales</taxon>
        <taxon>Roseobacteraceae</taxon>
        <taxon>Antarctobacter</taxon>
    </lineage>
</organism>
<protein>
    <recommendedName>
        <fullName evidence="3">Amidinotransferase</fullName>
    </recommendedName>
</protein>
<proteinExistence type="predicted"/>
<reference evidence="1 2" key="1">
    <citation type="submission" date="2017-06" db="EMBL/GenBank/DDBJ databases">
        <authorList>
            <person name="Kim H.J."/>
            <person name="Triplett B.A."/>
        </authorList>
    </citation>
    <scope>NUCLEOTIDE SEQUENCE [LARGE SCALE GENOMIC DNA]</scope>
    <source>
        <strain evidence="1 2">DSM 11445</strain>
    </source>
</reference>
<dbReference type="NCBIfam" id="NF046062">
    <property type="entry name" value="citrull_CtlX"/>
    <property type="match status" value="1"/>
</dbReference>
<name>A0A239B3L4_9RHOB</name>
<dbReference type="Pfam" id="PF19420">
    <property type="entry name" value="DDAH_eukar"/>
    <property type="match status" value="1"/>
</dbReference>
<dbReference type="OrthoDB" id="9788268at2"/>
<evidence type="ECO:0000313" key="2">
    <source>
        <dbReference type="Proteomes" id="UP000198440"/>
    </source>
</evidence>
<dbReference type="PIRSF" id="PIRSF028188">
    <property type="entry name" value="Amdntrnsf_FN0238"/>
    <property type="match status" value="1"/>
</dbReference>
<evidence type="ECO:0008006" key="3">
    <source>
        <dbReference type="Google" id="ProtNLM"/>
    </source>
</evidence>
<dbReference type="InterPro" id="IPR014541">
    <property type="entry name" value="Amdntrnsf_FN0238"/>
</dbReference>
<evidence type="ECO:0000313" key="1">
    <source>
        <dbReference type="EMBL" id="SNS01814.1"/>
    </source>
</evidence>
<dbReference type="Gene3D" id="3.75.10.10">
    <property type="entry name" value="L-arginine/glycine Amidinotransferase, Chain A"/>
    <property type="match status" value="1"/>
</dbReference>